<name>V9K7Z3_CALMI</name>
<feature type="coiled-coil region" evidence="1">
    <location>
        <begin position="1140"/>
        <end position="1181"/>
    </location>
</feature>
<dbReference type="PANTHER" id="PTHR18957">
    <property type="entry name" value="CENTLEIN"/>
    <property type="match status" value="1"/>
</dbReference>
<feature type="coiled-coil region" evidence="1">
    <location>
        <begin position="1021"/>
        <end position="1090"/>
    </location>
</feature>
<evidence type="ECO:0000256" key="2">
    <source>
        <dbReference type="SAM" id="MobiDB-lite"/>
    </source>
</evidence>
<feature type="coiled-coil region" evidence="1">
    <location>
        <begin position="130"/>
        <end position="308"/>
    </location>
</feature>
<dbReference type="EMBL" id="JW861669">
    <property type="protein sequence ID" value="AFO94186.1"/>
    <property type="molecule type" value="mRNA"/>
</dbReference>
<feature type="region of interest" description="Disordered" evidence="2">
    <location>
        <begin position="995"/>
        <end position="1020"/>
    </location>
</feature>
<feature type="compositionally biased region" description="Gly residues" evidence="2">
    <location>
        <begin position="1"/>
        <end position="16"/>
    </location>
</feature>
<dbReference type="GO" id="GO:0010457">
    <property type="term" value="P:centriole-centriole cohesion"/>
    <property type="evidence" value="ECO:0007669"/>
    <property type="project" value="TreeGrafter"/>
</dbReference>
<organism evidence="3">
    <name type="scientific">Callorhinchus milii</name>
    <name type="common">Ghost shark</name>
    <dbReference type="NCBI Taxonomy" id="7868"/>
    <lineage>
        <taxon>Eukaryota</taxon>
        <taxon>Metazoa</taxon>
        <taxon>Chordata</taxon>
        <taxon>Craniata</taxon>
        <taxon>Vertebrata</taxon>
        <taxon>Chondrichthyes</taxon>
        <taxon>Holocephali</taxon>
        <taxon>Chimaeriformes</taxon>
        <taxon>Callorhinchidae</taxon>
        <taxon>Callorhinchus</taxon>
    </lineage>
</organism>
<feature type="coiled-coil region" evidence="1">
    <location>
        <begin position="59"/>
        <end position="86"/>
    </location>
</feature>
<feature type="coiled-coil region" evidence="1">
    <location>
        <begin position="489"/>
        <end position="551"/>
    </location>
</feature>
<dbReference type="InterPro" id="IPR038810">
    <property type="entry name" value="CNTLN"/>
</dbReference>
<accession>V9K7Z3</accession>
<feature type="region of interest" description="Disordered" evidence="2">
    <location>
        <begin position="1"/>
        <end position="35"/>
    </location>
</feature>
<evidence type="ECO:0000256" key="1">
    <source>
        <dbReference type="SAM" id="Coils"/>
    </source>
</evidence>
<feature type="coiled-coil region" evidence="1">
    <location>
        <begin position="662"/>
        <end position="745"/>
    </location>
</feature>
<reference evidence="3" key="1">
    <citation type="journal article" date="2014" name="Nature">
        <title>Elephant shark genome provides unique insights into gnathostome evolution.</title>
        <authorList>
            <consortium name="International Elephant Shark Genome Sequencing Consortium"/>
            <person name="Venkatesh B."/>
            <person name="Lee A.P."/>
            <person name="Ravi V."/>
            <person name="Maurya A.K."/>
            <person name="Lian M.M."/>
            <person name="Swann J.B."/>
            <person name="Ohta Y."/>
            <person name="Flajnik M.F."/>
            <person name="Sutoh Y."/>
            <person name="Kasahara M."/>
            <person name="Hoon S."/>
            <person name="Gangu V."/>
            <person name="Roy S.W."/>
            <person name="Irimia M."/>
            <person name="Korzh V."/>
            <person name="Kondrychyn I."/>
            <person name="Lim Z.W."/>
            <person name="Tay B.H."/>
            <person name="Tohari S."/>
            <person name="Kong K.W."/>
            <person name="Ho S."/>
            <person name="Lorente-Galdos B."/>
            <person name="Quilez J."/>
            <person name="Marques-Bonet T."/>
            <person name="Raney B.J."/>
            <person name="Ingham P.W."/>
            <person name="Tay A."/>
            <person name="Hillier L.W."/>
            <person name="Minx P."/>
            <person name="Boehm T."/>
            <person name="Wilson R.K."/>
            <person name="Brenner S."/>
            <person name="Warren W.C."/>
        </authorList>
    </citation>
    <scope>NUCLEOTIDE SEQUENCE</scope>
    <source>
        <tissue evidence="3">Testis</tissue>
    </source>
</reference>
<evidence type="ECO:0000313" key="3">
    <source>
        <dbReference type="EMBL" id="AFO94186.1"/>
    </source>
</evidence>
<dbReference type="GO" id="GO:0005813">
    <property type="term" value="C:centrosome"/>
    <property type="evidence" value="ECO:0007669"/>
    <property type="project" value="TreeGrafter"/>
</dbReference>
<dbReference type="PANTHER" id="PTHR18957:SF0">
    <property type="entry name" value="CENTLEIN"/>
    <property type="match status" value="1"/>
</dbReference>
<keyword evidence="1" id="KW-0175">Coiled coil</keyword>
<feature type="non-terminal residue" evidence="3">
    <location>
        <position position="1"/>
    </location>
</feature>
<feature type="compositionally biased region" description="Low complexity" evidence="2">
    <location>
        <begin position="1010"/>
        <end position="1020"/>
    </location>
</feature>
<feature type="compositionally biased region" description="Basic and acidic residues" evidence="2">
    <location>
        <begin position="17"/>
        <end position="33"/>
    </location>
</feature>
<protein>
    <submittedName>
        <fullName evidence="3">Centlein</fullName>
    </submittedName>
</protein>
<sequence length="1341" mass="154182">VWGGGVGVRGGGGGGVEGKKEVGARGGERERARGGLNRWSRARRRGCGAVGTQAAPIIMTSEQSKIRKLSEEVRKLSEELAQCQADKEFVWSLWKHLQVANPDLTHAISLVIEREKQKAEVKDRKILEILQVKDNKIQELEKQVAGQQKEINNLVQRKVAVDEENERLQKEITDFEVKLKNTSKEHKDSKKRAQKSEEQTCVLLKNLEEEKQGLSTRCSDLLNDLEKLKKQAAQWKEEKSGIDSKVKLLKADLKATKIEVEDMHNKNNELSSQLAIKATGLTQKDADVTKLRKELNELQNLYSESTEHANQQNELIQQLQALNLDTQKVLRNQEDVLTSENKSYQKLYNELNVQYDALKSSEARLRQSQLSLTALLHQKDQQIRQLLEKRQENLESTQSTLYETTAKNVEQRMRRNSCSELESLVATQKTEIKLLKGKLIKAATERLTERIGGSNEDLEWSINHQIQRRRKDPSVKRSRSLSPKSCAREAEELRKLQRSEHKFENLEKLVKLKSQENEELKKVHDQRLERLHMLQASHRALKEQLKELEDGNIKNKSKVKIHRAEPWQLRQEDSDAVWNELAYFKREHRKLLTENVNLGEEVDQLRVQCFVDKATIQELTMCLEQEREDLLLRLDEDKGVKCSTPKVATREKLDESLKQFQISNLEKKLKSIEKDARHLKETNTELAQAKMSLKRVLENQGMEIRKLLKENEQIREEKNELHVMMDELKTEASSLKRQIADTTKLRHENAAVLHQMQALKRVLGEAKAFTAKTTTAERASCGHCRCKTVNPNARVRIRKKNAMKRYQSSLNRSIKEMSAVFENFSKDGWEDISEDSDSKETAPESLGEVIVKSAQKRALPAVKNMISAEEGNKQTSKLQSKMRTKAEVDSSQSLSNACKEKKPSLVVVKRSISFCALQHRLKSLQGQFTVIQNGKRAALNAVRELKEKKQKLTSELTFANQRFQASKQTIQKLTFDLNELQQQKDTLDKRLNQMMEQQPSSIRSTDEHSPLTSSQTPTTPIRSMEAELKQLQSKLKNATNEISKRAITIKTMKAEKQLKEEQIRELQEKIARMERDITMKRQLVEDLKSRLKSNQENDNTYKGLLADMEMKVKTLTEESSSRKAFTESLKQRLNVATKARSQYEQMYNRTIEELEKKNQKLHNLKSKVIEAESAMTEIETTASQQLHGLAMQSGQALEVIQQKLILANGRVDEFNTFVKCLSRELYREIESTRTLLKKARKKQKKHDGLSQESINRAQSMAASILNISQSDLEDILELEDEEEQEKAKTTLQKDQEWLAQVQTIMESQLPFASRLAEVVLEKMGEKEKLSEDCALLLKVER</sequence>
<proteinExistence type="evidence at transcript level"/>
<dbReference type="GO" id="GO:0005814">
    <property type="term" value="C:centriole"/>
    <property type="evidence" value="ECO:0007669"/>
    <property type="project" value="TreeGrafter"/>
</dbReference>